<evidence type="ECO:0000256" key="7">
    <source>
        <dbReference type="SAM" id="MobiDB-lite"/>
    </source>
</evidence>
<evidence type="ECO:0000256" key="1">
    <source>
        <dbReference type="ARBA" id="ARBA00022722"/>
    </source>
</evidence>
<dbReference type="EMBL" id="VCJR02000003">
    <property type="protein sequence ID" value="NHK28910.1"/>
    <property type="molecule type" value="Genomic_DNA"/>
</dbReference>
<dbReference type="NCBIfam" id="TIGR00632">
    <property type="entry name" value="vsr"/>
    <property type="match status" value="1"/>
</dbReference>
<evidence type="ECO:0000313" key="9">
    <source>
        <dbReference type="Proteomes" id="UP000818603"/>
    </source>
</evidence>
<dbReference type="GO" id="GO:0004519">
    <property type="term" value="F:endonuclease activity"/>
    <property type="evidence" value="ECO:0007669"/>
    <property type="project" value="UniProtKB-KW"/>
</dbReference>
<comment type="function">
    <text evidence="6">May nick specific sequences that contain T:G mispairs resulting from m5C-deamination.</text>
</comment>
<evidence type="ECO:0000256" key="6">
    <source>
        <dbReference type="PIRNR" id="PIRNR018267"/>
    </source>
</evidence>
<feature type="region of interest" description="Disordered" evidence="7">
    <location>
        <begin position="1"/>
        <end position="22"/>
    </location>
</feature>
<keyword evidence="5 6" id="KW-0234">DNA repair</keyword>
<keyword evidence="3 6" id="KW-0227">DNA damage</keyword>
<dbReference type="Pfam" id="PF03852">
    <property type="entry name" value="Vsr"/>
    <property type="match status" value="1"/>
</dbReference>
<dbReference type="Proteomes" id="UP000818603">
    <property type="component" value="Unassembled WGS sequence"/>
</dbReference>
<dbReference type="PIRSF" id="PIRSF018267">
    <property type="entry name" value="VSR_endonuc"/>
    <property type="match status" value="1"/>
</dbReference>
<proteinExistence type="inferred from homology"/>
<organism evidence="8 9">
    <name type="scientific">Aquisalinus luteolus</name>
    <dbReference type="NCBI Taxonomy" id="1566827"/>
    <lineage>
        <taxon>Bacteria</taxon>
        <taxon>Pseudomonadati</taxon>
        <taxon>Pseudomonadota</taxon>
        <taxon>Alphaproteobacteria</taxon>
        <taxon>Parvularculales</taxon>
        <taxon>Parvularculaceae</taxon>
        <taxon>Aquisalinus</taxon>
    </lineage>
</organism>
<comment type="similarity">
    <text evidence="6">Belongs to the vsr family.</text>
</comment>
<evidence type="ECO:0000256" key="2">
    <source>
        <dbReference type="ARBA" id="ARBA00022759"/>
    </source>
</evidence>
<dbReference type="InterPro" id="IPR004603">
    <property type="entry name" value="DNA_mismatch_endonuc_vsr"/>
</dbReference>
<sequence>MDNLSTADRRKTMRSVRSKDTGPEMRIRRILHKAGYRYRLHRSDLPGKPDLVFSTRRKVIFVHGCFWHGHHCKKGTPPSSNKEFWEPKLARNRERDIENLQKLTKMRWNTLTLWECEIKSMQDTEILELAVEFLRQ</sequence>
<keyword evidence="2 6" id="KW-0255">Endonuclease</keyword>
<keyword evidence="1 6" id="KW-0540">Nuclease</keyword>
<evidence type="ECO:0000256" key="5">
    <source>
        <dbReference type="ARBA" id="ARBA00023204"/>
    </source>
</evidence>
<dbReference type="InterPro" id="IPR011335">
    <property type="entry name" value="Restrct_endonuc-II-like"/>
</dbReference>
<evidence type="ECO:0000313" key="8">
    <source>
        <dbReference type="EMBL" id="NHK28910.1"/>
    </source>
</evidence>
<protein>
    <recommendedName>
        <fullName evidence="6">Very short patch repair endonuclease</fullName>
        <ecNumber evidence="6">3.1.-.-</ecNumber>
    </recommendedName>
</protein>
<evidence type="ECO:0000256" key="4">
    <source>
        <dbReference type="ARBA" id="ARBA00022801"/>
    </source>
</evidence>
<dbReference type="RefSeq" id="WP_155141436.1">
    <property type="nucleotide sequence ID" value="NZ_BMGZ01000003.1"/>
</dbReference>
<reference evidence="8 9" key="1">
    <citation type="submission" date="2020-02" db="EMBL/GenBank/DDBJ databases">
        <title>Genome sequence of Parvularcula flava strain NH6-79.</title>
        <authorList>
            <person name="Abdul Karim M.H."/>
            <person name="Lam M.Q."/>
            <person name="Chen S.J."/>
            <person name="Yahya A."/>
            <person name="Shahir S."/>
            <person name="Shamsir M.S."/>
            <person name="Chong C.S."/>
        </authorList>
    </citation>
    <scope>NUCLEOTIDE SEQUENCE [LARGE SCALE GENOMIC DNA]</scope>
    <source>
        <strain evidence="8 9">NH6-79</strain>
    </source>
</reference>
<name>A0ABX0HLH5_9PROT</name>
<gene>
    <name evidence="8" type="primary">vsr</name>
    <name evidence="8" type="ORF">FF098_013390</name>
</gene>
<dbReference type="Gene3D" id="3.40.960.10">
    <property type="entry name" value="VSR Endonuclease"/>
    <property type="match status" value="1"/>
</dbReference>
<dbReference type="SUPFAM" id="SSF52980">
    <property type="entry name" value="Restriction endonuclease-like"/>
    <property type="match status" value="1"/>
</dbReference>
<dbReference type="CDD" id="cd00221">
    <property type="entry name" value="Vsr"/>
    <property type="match status" value="1"/>
</dbReference>
<keyword evidence="4 6" id="KW-0378">Hydrolase</keyword>
<evidence type="ECO:0000256" key="3">
    <source>
        <dbReference type="ARBA" id="ARBA00022763"/>
    </source>
</evidence>
<dbReference type="EC" id="3.1.-.-" evidence="6"/>
<keyword evidence="9" id="KW-1185">Reference proteome</keyword>
<accession>A0ABX0HLH5</accession>
<comment type="caution">
    <text evidence="8">The sequence shown here is derived from an EMBL/GenBank/DDBJ whole genome shotgun (WGS) entry which is preliminary data.</text>
</comment>